<evidence type="ECO:0000313" key="7">
    <source>
        <dbReference type="EMBL" id="MBM7635559.1"/>
    </source>
</evidence>
<dbReference type="Pfam" id="PF03047">
    <property type="entry name" value="ComC"/>
    <property type="match status" value="1"/>
</dbReference>
<organism evidence="7 8">
    <name type="scientific">Streptococcus saliviloxodontae</name>
    <dbReference type="NCBI Taxonomy" id="1349416"/>
    <lineage>
        <taxon>Bacteria</taxon>
        <taxon>Bacillati</taxon>
        <taxon>Bacillota</taxon>
        <taxon>Bacilli</taxon>
        <taxon>Lactobacillales</taxon>
        <taxon>Streptococcaceae</taxon>
        <taxon>Streptococcus</taxon>
    </lineage>
</organism>
<accession>A0ABS2PJE6</accession>
<evidence type="ECO:0000256" key="6">
    <source>
        <dbReference type="ARBA" id="ARBA00023287"/>
    </source>
</evidence>
<sequence length="51" mass="5838">MTKKIKTLTGFTELTSSELHRISGGDWWSDLNKIFPQTKKFADSSNRHKIG</sequence>
<protein>
    <recommendedName>
        <fullName evidence="9">Bacteriocin</fullName>
    </recommendedName>
</protein>
<keyword evidence="8" id="KW-1185">Reference proteome</keyword>
<comment type="function">
    <text evidence="1">Acts as a pheromone, induces cells to develop competence for genetic transformation.</text>
</comment>
<comment type="caution">
    <text evidence="7">The sequence shown here is derived from an EMBL/GenBank/DDBJ whole genome shotgun (WGS) entry which is preliminary data.</text>
</comment>
<gene>
    <name evidence="7" type="ORF">JOC31_000352</name>
</gene>
<proteinExistence type="inferred from homology"/>
<dbReference type="EMBL" id="JAFBEI010000005">
    <property type="protein sequence ID" value="MBM7635559.1"/>
    <property type="molecule type" value="Genomic_DNA"/>
</dbReference>
<comment type="similarity">
    <text evidence="3">Belongs to the ComC family.</text>
</comment>
<evidence type="ECO:0000256" key="2">
    <source>
        <dbReference type="ARBA" id="ARBA00004613"/>
    </source>
</evidence>
<keyword evidence="6" id="KW-0178">Competence</keyword>
<reference evidence="7 8" key="1">
    <citation type="submission" date="2021-01" db="EMBL/GenBank/DDBJ databases">
        <title>Genomic Encyclopedia of Type Strains, Phase IV (KMG-IV): sequencing the most valuable type-strain genomes for metagenomic binning, comparative biology and taxonomic classification.</title>
        <authorList>
            <person name="Goeker M."/>
        </authorList>
    </citation>
    <scope>NUCLEOTIDE SEQUENCE [LARGE SCALE GENOMIC DNA]</scope>
    <source>
        <strain evidence="7 8">DSM 27513</strain>
    </source>
</reference>
<evidence type="ECO:0000256" key="5">
    <source>
        <dbReference type="ARBA" id="ARBA00023044"/>
    </source>
</evidence>
<name>A0ABS2PJE6_9STRE</name>
<keyword evidence="5" id="KW-0588">Pheromone</keyword>
<evidence type="ECO:0000256" key="4">
    <source>
        <dbReference type="ARBA" id="ARBA00022525"/>
    </source>
</evidence>
<dbReference type="Proteomes" id="UP000809081">
    <property type="component" value="Unassembled WGS sequence"/>
</dbReference>
<dbReference type="InterPro" id="IPR004288">
    <property type="entry name" value="Competence_ComC"/>
</dbReference>
<evidence type="ECO:0000256" key="3">
    <source>
        <dbReference type="ARBA" id="ARBA00009039"/>
    </source>
</evidence>
<evidence type="ECO:0008006" key="9">
    <source>
        <dbReference type="Google" id="ProtNLM"/>
    </source>
</evidence>
<evidence type="ECO:0000313" key="8">
    <source>
        <dbReference type="Proteomes" id="UP000809081"/>
    </source>
</evidence>
<dbReference type="RefSeq" id="WP_205016499.1">
    <property type="nucleotide sequence ID" value="NZ_JAFBEI010000005.1"/>
</dbReference>
<evidence type="ECO:0000256" key="1">
    <source>
        <dbReference type="ARBA" id="ARBA00002667"/>
    </source>
</evidence>
<keyword evidence="4" id="KW-0964">Secreted</keyword>
<comment type="subcellular location">
    <subcellularLocation>
        <location evidence="2">Secreted</location>
    </subcellularLocation>
</comment>